<keyword evidence="2" id="KW-1133">Transmembrane helix</keyword>
<dbReference type="Pfam" id="PF07173">
    <property type="entry name" value="GRDP-like"/>
    <property type="match status" value="1"/>
</dbReference>
<evidence type="ECO:0000313" key="3">
    <source>
        <dbReference type="EMBL" id="MBB3063311.1"/>
    </source>
</evidence>
<evidence type="ECO:0000256" key="2">
    <source>
        <dbReference type="SAM" id="Phobius"/>
    </source>
</evidence>
<keyword evidence="4" id="KW-1185">Reference proteome</keyword>
<feature type="compositionally biased region" description="Basic residues" evidence="1">
    <location>
        <begin position="192"/>
        <end position="202"/>
    </location>
</feature>
<dbReference type="RefSeq" id="WP_183463376.1">
    <property type="nucleotide sequence ID" value="NZ_JACHWZ010000028.1"/>
</dbReference>
<name>A0A7W4ZB68_9GAMM</name>
<dbReference type="AlphaFoldDB" id="A0A7W4ZB68"/>
<feature type="transmembrane region" description="Helical" evidence="2">
    <location>
        <begin position="144"/>
        <end position="162"/>
    </location>
</feature>
<feature type="compositionally biased region" description="Low complexity" evidence="1">
    <location>
        <begin position="213"/>
        <end position="223"/>
    </location>
</feature>
<keyword evidence="2" id="KW-0812">Transmembrane</keyword>
<keyword evidence="2" id="KW-0472">Membrane</keyword>
<feature type="region of interest" description="Disordered" evidence="1">
    <location>
        <begin position="189"/>
        <end position="229"/>
    </location>
</feature>
<evidence type="ECO:0000256" key="1">
    <source>
        <dbReference type="SAM" id="MobiDB-lite"/>
    </source>
</evidence>
<dbReference type="EMBL" id="JACHWZ010000028">
    <property type="protein sequence ID" value="MBB3063311.1"/>
    <property type="molecule type" value="Genomic_DNA"/>
</dbReference>
<sequence length="229" mass="25513">MDRKTKILNFEFSTSAERQIFFKKMSDLYGWPETFCERALIEYKRFICLAATSGERVVPSRIVDNVWHMHLTFTKSYWHDLCRDRVGKDIHHNPSQTDAESKARDLNGYLNTLNLYRTTFGAKPAHDFWPEPGAYAQKTRNRKLWLPMIGSTALLAACSTLSDFDGSMLFPGFIALIVLLMIINSLRSGGDKKKKRGKRRRGSSGAATGGGCSDCSSCSSCSSCGGGGD</sequence>
<proteinExistence type="predicted"/>
<dbReference type="Proteomes" id="UP000535937">
    <property type="component" value="Unassembled WGS sequence"/>
</dbReference>
<evidence type="ECO:0000313" key="4">
    <source>
        <dbReference type="Proteomes" id="UP000535937"/>
    </source>
</evidence>
<reference evidence="3 4" key="1">
    <citation type="submission" date="2020-08" db="EMBL/GenBank/DDBJ databases">
        <title>Genomic Encyclopedia of Type Strains, Phase III (KMG-III): the genomes of soil and plant-associated and newly described type strains.</title>
        <authorList>
            <person name="Whitman W."/>
        </authorList>
    </citation>
    <scope>NUCLEOTIDE SEQUENCE [LARGE SCALE GENOMIC DNA]</scope>
    <source>
        <strain evidence="3 4">CECT 8799</strain>
    </source>
</reference>
<organism evidence="3 4">
    <name type="scientific">Microbulbifer rhizosphaerae</name>
    <dbReference type="NCBI Taxonomy" id="1562603"/>
    <lineage>
        <taxon>Bacteria</taxon>
        <taxon>Pseudomonadati</taxon>
        <taxon>Pseudomonadota</taxon>
        <taxon>Gammaproteobacteria</taxon>
        <taxon>Cellvibrionales</taxon>
        <taxon>Microbulbiferaceae</taxon>
        <taxon>Microbulbifer</taxon>
    </lineage>
</organism>
<dbReference type="InterPro" id="IPR009836">
    <property type="entry name" value="GRDP-like"/>
</dbReference>
<protein>
    <submittedName>
        <fullName evidence="3">Uncharacterized protein</fullName>
    </submittedName>
</protein>
<comment type="caution">
    <text evidence="3">The sequence shown here is derived from an EMBL/GenBank/DDBJ whole genome shotgun (WGS) entry which is preliminary data.</text>
</comment>
<gene>
    <name evidence="3" type="ORF">FHS09_004169</name>
</gene>
<feature type="transmembrane region" description="Helical" evidence="2">
    <location>
        <begin position="168"/>
        <end position="186"/>
    </location>
</feature>
<accession>A0A7W4ZB68</accession>